<accession>A0A4S8NMA5</accession>
<evidence type="ECO:0000259" key="1">
    <source>
        <dbReference type="Pfam" id="PF06259"/>
    </source>
</evidence>
<dbReference type="EMBL" id="STGW01000002">
    <property type="protein sequence ID" value="THV17978.1"/>
    <property type="molecule type" value="Genomic_DNA"/>
</dbReference>
<dbReference type="SUPFAM" id="SSF53474">
    <property type="entry name" value="alpha/beta-Hydrolases"/>
    <property type="match status" value="1"/>
</dbReference>
<reference evidence="2 3" key="1">
    <citation type="journal article" date="2009" name="Int. J. Syst. Evol. Microbiol.">
        <title>Nocardioides caeni sp. nov., isolated from wastewater.</title>
        <authorList>
            <person name="Yoon J.H."/>
            <person name="Kang S.J."/>
            <person name="Park S."/>
            <person name="Kim W."/>
            <person name="Oh T.K."/>
        </authorList>
    </citation>
    <scope>NUCLEOTIDE SEQUENCE [LARGE SCALE GENOMIC DNA]</scope>
    <source>
        <strain evidence="2 3">DSM 23134</strain>
    </source>
</reference>
<dbReference type="InterPro" id="IPR010427">
    <property type="entry name" value="DUF1023"/>
</dbReference>
<dbReference type="Pfam" id="PF06259">
    <property type="entry name" value="Abhydrolase_8"/>
    <property type="match status" value="1"/>
</dbReference>
<protein>
    <recommendedName>
        <fullName evidence="1">DUF1023 domain-containing protein</fullName>
    </recommendedName>
</protein>
<dbReference type="AlphaFoldDB" id="A0A4S8NMA5"/>
<dbReference type="InterPro" id="IPR029058">
    <property type="entry name" value="AB_hydrolase_fold"/>
</dbReference>
<comment type="caution">
    <text evidence="2">The sequence shown here is derived from an EMBL/GenBank/DDBJ whole genome shotgun (WGS) entry which is preliminary data.</text>
</comment>
<feature type="domain" description="DUF1023" evidence="1">
    <location>
        <begin position="312"/>
        <end position="478"/>
    </location>
</feature>
<dbReference type="Gene3D" id="3.40.50.1820">
    <property type="entry name" value="alpha/beta hydrolase"/>
    <property type="match status" value="1"/>
</dbReference>
<sequence length="608" mass="63004">MASVTLPAPVAPLPVLISRPVGVLQLGNDLRAALVNGKDVQAWAEGSSGDAFGGQAADASRHALTRFSRRLDVTEAALESAVVATSRFEDRLARLSSQRLTLDGDRVGLNTALDDLRAEVAGASDAEVPLLQARADRLQQRAARLLADVVDWATRVADAEADFVAALARVDTFDDGRRAARDPGRAEVDGVLGRLGAGVADPAAVAAWWRLLSRAERQTVITEHPAIIGNLPGIPARDRDAANRADVGADVDELGTRVGQGEQLTSTERDRLANASAVSEILDDHRDDLDPRTGEHLLHLTQYQPDEHSGDGGVALFLGDPDRADHVAVYVPGTLSETGTLDGTLGNIDALHRAATDAGDGLVAVGFWLDYDAPSIDGLSPGELADLGSVVTPTEAAAGGDDLADYLDGLRASDTGPPAHLSLIGHSYGATTSSYAAHGGAPIDDLVLLGSPGAPTSTADALTSAEVHVGSADHDPVTLLGTDGPGGPGLPGPLGQDPAQDSFGGRRFEVDPGSYRVQDLLANHSSYFADESLDGVTGIVIGNDPDEVAGRQPGGYQTLDQLVLGSTVASGGEWLWERGNDAVDGLTGTVHDLAEGLLGLPYAFHPGR</sequence>
<organism evidence="2 3">
    <name type="scientific">Nocardioides caeni</name>
    <dbReference type="NCBI Taxonomy" id="574700"/>
    <lineage>
        <taxon>Bacteria</taxon>
        <taxon>Bacillati</taxon>
        <taxon>Actinomycetota</taxon>
        <taxon>Actinomycetes</taxon>
        <taxon>Propionibacteriales</taxon>
        <taxon>Nocardioidaceae</taxon>
        <taxon>Nocardioides</taxon>
    </lineage>
</organism>
<keyword evidence="3" id="KW-1185">Reference proteome</keyword>
<dbReference type="Proteomes" id="UP000307087">
    <property type="component" value="Unassembled WGS sequence"/>
</dbReference>
<dbReference type="RefSeq" id="WP_136561913.1">
    <property type="nucleotide sequence ID" value="NZ_BAABLS010000001.1"/>
</dbReference>
<evidence type="ECO:0000313" key="3">
    <source>
        <dbReference type="Proteomes" id="UP000307087"/>
    </source>
</evidence>
<gene>
    <name evidence="2" type="ORF">E9934_05900</name>
</gene>
<dbReference type="OrthoDB" id="3259161at2"/>
<evidence type="ECO:0000313" key="2">
    <source>
        <dbReference type="EMBL" id="THV17978.1"/>
    </source>
</evidence>
<name>A0A4S8NMA5_9ACTN</name>
<proteinExistence type="predicted"/>